<dbReference type="CDD" id="cd00995">
    <property type="entry name" value="PBP2_NikA_DppA_OppA_like"/>
    <property type="match status" value="1"/>
</dbReference>
<evidence type="ECO:0000256" key="3">
    <source>
        <dbReference type="ARBA" id="ARBA00022729"/>
    </source>
</evidence>
<dbReference type="GO" id="GO:1904680">
    <property type="term" value="F:peptide transmembrane transporter activity"/>
    <property type="evidence" value="ECO:0007669"/>
    <property type="project" value="TreeGrafter"/>
</dbReference>
<evidence type="ECO:0000256" key="4">
    <source>
        <dbReference type="SAM" id="SignalP"/>
    </source>
</evidence>
<dbReference type="AlphaFoldDB" id="A0A852RF78"/>
<comment type="caution">
    <text evidence="6">The sequence shown here is derived from an EMBL/GenBank/DDBJ whole genome shotgun (WGS) entry which is preliminary data.</text>
</comment>
<evidence type="ECO:0000259" key="5">
    <source>
        <dbReference type="Pfam" id="PF00496"/>
    </source>
</evidence>
<accession>A0A852RF78</accession>
<keyword evidence="2" id="KW-0813">Transport</keyword>
<organism evidence="6 7">
    <name type="scientific">Nocardioides kongjuensis</name>
    <dbReference type="NCBI Taxonomy" id="349522"/>
    <lineage>
        <taxon>Bacteria</taxon>
        <taxon>Bacillati</taxon>
        <taxon>Actinomycetota</taxon>
        <taxon>Actinomycetes</taxon>
        <taxon>Propionibacteriales</taxon>
        <taxon>Nocardioidaceae</taxon>
        <taxon>Nocardioides</taxon>
    </lineage>
</organism>
<evidence type="ECO:0000256" key="2">
    <source>
        <dbReference type="ARBA" id="ARBA00022448"/>
    </source>
</evidence>
<feature type="signal peptide" evidence="4">
    <location>
        <begin position="1"/>
        <end position="31"/>
    </location>
</feature>
<dbReference type="Gene3D" id="3.10.105.10">
    <property type="entry name" value="Dipeptide-binding Protein, Domain 3"/>
    <property type="match status" value="1"/>
</dbReference>
<dbReference type="PANTHER" id="PTHR30290:SF9">
    <property type="entry name" value="OLIGOPEPTIDE-BINDING PROTEIN APPA"/>
    <property type="match status" value="1"/>
</dbReference>
<gene>
    <name evidence="6" type="ORF">BJ958_003767</name>
</gene>
<feature type="domain" description="Solute-binding protein family 5" evidence="5">
    <location>
        <begin position="96"/>
        <end position="426"/>
    </location>
</feature>
<dbReference type="InterPro" id="IPR039424">
    <property type="entry name" value="SBP_5"/>
</dbReference>
<protein>
    <submittedName>
        <fullName evidence="6">Peptide/nickel transport system substrate-binding protein</fullName>
    </submittedName>
</protein>
<evidence type="ECO:0000313" key="7">
    <source>
        <dbReference type="Proteomes" id="UP000582231"/>
    </source>
</evidence>
<dbReference type="GO" id="GO:0015833">
    <property type="term" value="P:peptide transport"/>
    <property type="evidence" value="ECO:0007669"/>
    <property type="project" value="TreeGrafter"/>
</dbReference>
<evidence type="ECO:0000256" key="1">
    <source>
        <dbReference type="ARBA" id="ARBA00005695"/>
    </source>
</evidence>
<feature type="chain" id="PRO_5039148264" evidence="4">
    <location>
        <begin position="32"/>
        <end position="531"/>
    </location>
</feature>
<dbReference type="Proteomes" id="UP000582231">
    <property type="component" value="Unassembled WGS sequence"/>
</dbReference>
<dbReference type="PANTHER" id="PTHR30290">
    <property type="entry name" value="PERIPLASMIC BINDING COMPONENT OF ABC TRANSPORTER"/>
    <property type="match status" value="1"/>
</dbReference>
<dbReference type="InterPro" id="IPR030678">
    <property type="entry name" value="Peptide/Ni-bd"/>
</dbReference>
<dbReference type="Gene3D" id="3.40.190.10">
    <property type="entry name" value="Periplasmic binding protein-like II"/>
    <property type="match status" value="1"/>
</dbReference>
<dbReference type="PIRSF" id="PIRSF002741">
    <property type="entry name" value="MppA"/>
    <property type="match status" value="1"/>
</dbReference>
<dbReference type="RefSeq" id="WP_179728429.1">
    <property type="nucleotide sequence ID" value="NZ_BAABEF010000001.1"/>
</dbReference>
<dbReference type="GO" id="GO:0043190">
    <property type="term" value="C:ATP-binding cassette (ABC) transporter complex"/>
    <property type="evidence" value="ECO:0007669"/>
    <property type="project" value="InterPro"/>
</dbReference>
<sequence length="531" mass="58238">MSSSAPAHPRRRPRRVRRLAAALLASTTLLAATACSSAVDELKSSSSERQEGGTLRVGALNDIVPARIFTNSSDSINLLIGSVYDSLIDYPLDKLEPKPSLATSWELSQDGTQLTLQLRDDVKFHSGRPFTSKDVEFSIKTWADPVWTVQLQRTAAAITGFDTSDEHAITLTFAHPLSNVFDLLDMLPIIDKDTIDQLREGKAFVGTGPFEFKSWSPGAKLSFTRNDDYWRGKPSLDGIDVSVIPDPQAQVAQLRAHQLDLILGASYRDFESLGKDDQFHVNQWDGAEGQVYVGTNVTNPALSDVRVRQAIAYALDRKRVVSEVLRGAGVPISLPWPSYSPAYDEKANATYDYDLDKAKALVDEAKADGVAIPKLPLTYPSENPIYGAIAQIVQADLAKVGIEVELDPQEQAQVIQQLIGAKFPALWILSHGYAHYTPSTLAVSAYPFNADHNASLYVDDAYKAAAEKVWKQKAGEVDPADYAALDEQLLKGSFLLEIAITLPQDASSTQVHDIGETKRGEPLFYDTYLTK</sequence>
<proteinExistence type="inferred from homology"/>
<dbReference type="InterPro" id="IPR000914">
    <property type="entry name" value="SBP_5_dom"/>
</dbReference>
<keyword evidence="7" id="KW-1185">Reference proteome</keyword>
<comment type="similarity">
    <text evidence="1">Belongs to the bacterial solute-binding protein 5 family.</text>
</comment>
<dbReference type="Pfam" id="PF00496">
    <property type="entry name" value="SBP_bac_5"/>
    <property type="match status" value="1"/>
</dbReference>
<dbReference type="EMBL" id="JACCBF010000001">
    <property type="protein sequence ID" value="NYD32221.1"/>
    <property type="molecule type" value="Genomic_DNA"/>
</dbReference>
<name>A0A852RF78_9ACTN</name>
<dbReference type="SUPFAM" id="SSF53850">
    <property type="entry name" value="Periplasmic binding protein-like II"/>
    <property type="match status" value="1"/>
</dbReference>
<evidence type="ECO:0000313" key="6">
    <source>
        <dbReference type="EMBL" id="NYD32221.1"/>
    </source>
</evidence>
<keyword evidence="3 4" id="KW-0732">Signal</keyword>
<reference evidence="6 7" key="1">
    <citation type="submission" date="2020-07" db="EMBL/GenBank/DDBJ databases">
        <title>Sequencing the genomes of 1000 actinobacteria strains.</title>
        <authorList>
            <person name="Klenk H.-P."/>
        </authorList>
    </citation>
    <scope>NUCLEOTIDE SEQUENCE [LARGE SCALE GENOMIC DNA]</scope>
    <source>
        <strain evidence="6 7">DSM 19082</strain>
    </source>
</reference>
<dbReference type="GO" id="GO:0042597">
    <property type="term" value="C:periplasmic space"/>
    <property type="evidence" value="ECO:0007669"/>
    <property type="project" value="UniProtKB-ARBA"/>
</dbReference>